<evidence type="ECO:0000313" key="8">
    <source>
        <dbReference type="Proteomes" id="UP000536381"/>
    </source>
</evidence>
<dbReference type="GO" id="GO:0016874">
    <property type="term" value="F:ligase activity"/>
    <property type="evidence" value="ECO:0007669"/>
    <property type="project" value="UniProtKB-KW"/>
</dbReference>
<dbReference type="InterPro" id="IPR019786">
    <property type="entry name" value="Zinc_finger_PHD-type_CS"/>
</dbReference>
<dbReference type="InterPro" id="IPR059102">
    <property type="entry name" value="PHD_PHF7/G2E3-like"/>
</dbReference>
<dbReference type="InterPro" id="IPR051188">
    <property type="entry name" value="PHD-type_Zinc_Finger"/>
</dbReference>
<dbReference type="SUPFAM" id="SSF57903">
    <property type="entry name" value="FYVE/PHD zinc finger"/>
    <property type="match status" value="1"/>
</dbReference>
<keyword evidence="8" id="KW-1185">Reference proteome</keyword>
<evidence type="ECO:0000259" key="5">
    <source>
        <dbReference type="PROSITE" id="PS50089"/>
    </source>
</evidence>
<keyword evidence="3" id="KW-0862">Zinc</keyword>
<feature type="domain" description="RING-type" evidence="5">
    <location>
        <begin position="63"/>
        <end position="112"/>
    </location>
</feature>
<dbReference type="PROSITE" id="PS51805">
    <property type="entry name" value="EPHD"/>
    <property type="match status" value="1"/>
</dbReference>
<dbReference type="AlphaFoldDB" id="A0A7L2IE35"/>
<dbReference type="Pfam" id="PF13771">
    <property type="entry name" value="zf-HC5HC2H"/>
    <property type="match status" value="1"/>
</dbReference>
<sequence>CSVCGRSGASINCWLLGCEQWFHLPCALRGECITQYFGRYRAFCSQHRPRQAVDRDPEPQTECLFCVEVVDDRKSYRTMVCPACQHAWFHRQCIQRHALCAGTSAFQCPLCKDKTQFQKEMLTMGIRIPRRPPAWETIEAFEGLMARHRRCDVSECLCPAGREWAEEEGPWQLLLCSSCAAEGTHRSCSNLRDSADGWECQGC</sequence>
<evidence type="ECO:0000256" key="2">
    <source>
        <dbReference type="ARBA" id="ARBA00022771"/>
    </source>
</evidence>
<keyword evidence="2 4" id="KW-0863">Zinc-finger</keyword>
<dbReference type="GO" id="GO:0005634">
    <property type="term" value="C:nucleus"/>
    <property type="evidence" value="ECO:0007669"/>
    <property type="project" value="TreeGrafter"/>
</dbReference>
<dbReference type="Proteomes" id="UP000536381">
    <property type="component" value="Unassembled WGS sequence"/>
</dbReference>
<dbReference type="InterPro" id="IPR013083">
    <property type="entry name" value="Znf_RING/FYVE/PHD"/>
</dbReference>
<name>A0A7L2IE35_9PICI</name>
<keyword evidence="1" id="KW-0479">Metal-binding</keyword>
<proteinExistence type="predicted"/>
<accession>A0A7L2IE35</accession>
<dbReference type="EMBL" id="VWYK01050010">
    <property type="protein sequence ID" value="NXR09734.1"/>
    <property type="molecule type" value="Genomic_DNA"/>
</dbReference>
<evidence type="ECO:0000256" key="3">
    <source>
        <dbReference type="ARBA" id="ARBA00022833"/>
    </source>
</evidence>
<evidence type="ECO:0000256" key="1">
    <source>
        <dbReference type="ARBA" id="ARBA00022723"/>
    </source>
</evidence>
<dbReference type="InterPro" id="IPR001841">
    <property type="entry name" value="Znf_RING"/>
</dbReference>
<protein>
    <submittedName>
        <fullName evidence="7">G2E3 ligase</fullName>
    </submittedName>
</protein>
<comment type="caution">
    <text evidence="7">The sequence shown here is derived from an EMBL/GenBank/DDBJ whole genome shotgun (WGS) entry which is preliminary data.</text>
</comment>
<dbReference type="Pfam" id="PF26054">
    <property type="entry name" value="PHD_G2E3"/>
    <property type="match status" value="1"/>
</dbReference>
<feature type="non-terminal residue" evidence="7">
    <location>
        <position position="203"/>
    </location>
</feature>
<dbReference type="PROSITE" id="PS50089">
    <property type="entry name" value="ZF_RING_2"/>
    <property type="match status" value="1"/>
</dbReference>
<evidence type="ECO:0000259" key="6">
    <source>
        <dbReference type="PROSITE" id="PS51805"/>
    </source>
</evidence>
<dbReference type="InterPro" id="IPR011011">
    <property type="entry name" value="Znf_FYVE_PHD"/>
</dbReference>
<feature type="domain" description="PHD-type" evidence="6">
    <location>
        <begin position="1"/>
        <end position="48"/>
    </location>
</feature>
<organism evidence="7 8">
    <name type="scientific">Semnornis frantzii</name>
    <dbReference type="NCBI Taxonomy" id="91796"/>
    <lineage>
        <taxon>Eukaryota</taxon>
        <taxon>Metazoa</taxon>
        <taxon>Chordata</taxon>
        <taxon>Craniata</taxon>
        <taxon>Vertebrata</taxon>
        <taxon>Euteleostomi</taxon>
        <taxon>Archelosauria</taxon>
        <taxon>Archosauria</taxon>
        <taxon>Dinosauria</taxon>
        <taxon>Saurischia</taxon>
        <taxon>Theropoda</taxon>
        <taxon>Coelurosauria</taxon>
        <taxon>Aves</taxon>
        <taxon>Neognathae</taxon>
        <taxon>Neoaves</taxon>
        <taxon>Telluraves</taxon>
        <taxon>Coraciimorphae</taxon>
        <taxon>Piciformes</taxon>
        <taxon>Ramphastidae</taxon>
        <taxon>Semnornis</taxon>
    </lineage>
</organism>
<dbReference type="SUPFAM" id="SSF57850">
    <property type="entry name" value="RING/U-box"/>
    <property type="match status" value="1"/>
</dbReference>
<dbReference type="PANTHER" id="PTHR12420:SF47">
    <property type="entry name" value="PHD FINGER PROTEIN 7"/>
    <property type="match status" value="1"/>
</dbReference>
<dbReference type="Gene3D" id="3.30.40.10">
    <property type="entry name" value="Zinc/RING finger domain, C3HC4 (zinc finger)"/>
    <property type="match status" value="3"/>
</dbReference>
<dbReference type="OrthoDB" id="512616at2759"/>
<feature type="non-terminal residue" evidence="7">
    <location>
        <position position="1"/>
    </location>
</feature>
<dbReference type="InterPro" id="IPR034732">
    <property type="entry name" value="EPHD"/>
</dbReference>
<gene>
    <name evidence="7" type="primary">G2e3_0</name>
    <name evidence="7" type="ORF">SEMFRA_R06594</name>
</gene>
<reference evidence="7 8" key="1">
    <citation type="submission" date="2019-09" db="EMBL/GenBank/DDBJ databases">
        <title>Bird 10,000 Genomes (B10K) Project - Family phase.</title>
        <authorList>
            <person name="Zhang G."/>
        </authorList>
    </citation>
    <scope>NUCLEOTIDE SEQUENCE [LARGE SCALE GENOMIC DNA]</scope>
    <source>
        <strain evidence="7">B10K-DU-001-42</strain>
        <tissue evidence="7">Muscle</tissue>
    </source>
</reference>
<evidence type="ECO:0000256" key="4">
    <source>
        <dbReference type="PROSITE-ProRule" id="PRU00175"/>
    </source>
</evidence>
<keyword evidence="7" id="KW-0436">Ligase</keyword>
<dbReference type="PANTHER" id="PTHR12420">
    <property type="entry name" value="PHD FINGER PROTEIN"/>
    <property type="match status" value="1"/>
</dbReference>
<dbReference type="PROSITE" id="PS01359">
    <property type="entry name" value="ZF_PHD_1"/>
    <property type="match status" value="1"/>
</dbReference>
<evidence type="ECO:0000313" key="7">
    <source>
        <dbReference type="EMBL" id="NXR09734.1"/>
    </source>
</evidence>
<dbReference type="GO" id="GO:0008270">
    <property type="term" value="F:zinc ion binding"/>
    <property type="evidence" value="ECO:0007669"/>
    <property type="project" value="UniProtKB-KW"/>
</dbReference>